<comment type="caution">
    <text evidence="1">The sequence shown here is derived from an EMBL/GenBank/DDBJ whole genome shotgun (WGS) entry which is preliminary data.</text>
</comment>
<dbReference type="EMBL" id="VFML01000001">
    <property type="protein sequence ID" value="TQJ01103.1"/>
    <property type="molecule type" value="Genomic_DNA"/>
</dbReference>
<dbReference type="RefSeq" id="WP_141995950.1">
    <property type="nucleotide sequence ID" value="NZ_VFML01000001.1"/>
</dbReference>
<gene>
    <name evidence="1" type="ORF">FB471_0768</name>
</gene>
<sequence length="268" mass="28134">MSLLDEVRWFPHAPRLLVQARAEMPQKDGLCGGFVALAALRAAGFTVPDQEEAALAAGSVLLEGDVSADSGRPETESGRADFRLALPATRDPAAAGTSAAGVARAVERLSAGRLAVVPASGGWEVDAVEHLLRGLYRLDRVAVLANVATGLFGAQDTPERALEDYLHTGMPPLWMSRWRVGHFVVLGGMLVGSEGTLVSVVDTYPSLGDRGVHLQPVEHLAAALRREGAAPGGVLLVLPAEQAAVARRIVTGAWLRPDLWDNGSPPPG</sequence>
<keyword evidence="2" id="KW-1185">Reference proteome</keyword>
<accession>A0A542DDG8</accession>
<reference evidence="1 2" key="1">
    <citation type="submission" date="2019-06" db="EMBL/GenBank/DDBJ databases">
        <title>Sequencing the genomes of 1000 actinobacteria strains.</title>
        <authorList>
            <person name="Klenk H.-P."/>
        </authorList>
    </citation>
    <scope>NUCLEOTIDE SEQUENCE [LARGE SCALE GENOMIC DNA]</scope>
    <source>
        <strain evidence="1 2">DSM 45679</strain>
    </source>
</reference>
<dbReference type="InterPro" id="IPR049252">
    <property type="entry name" value="DUF6885"/>
</dbReference>
<proteinExistence type="predicted"/>
<dbReference type="Proteomes" id="UP000320876">
    <property type="component" value="Unassembled WGS sequence"/>
</dbReference>
<name>A0A542DDG8_AMYCI</name>
<evidence type="ECO:0000313" key="1">
    <source>
        <dbReference type="EMBL" id="TQJ01103.1"/>
    </source>
</evidence>
<dbReference type="Pfam" id="PF21819">
    <property type="entry name" value="DUF6885"/>
    <property type="match status" value="1"/>
</dbReference>
<organism evidence="1 2">
    <name type="scientific">Amycolatopsis cihanbeyliensis</name>
    <dbReference type="NCBI Taxonomy" id="1128664"/>
    <lineage>
        <taxon>Bacteria</taxon>
        <taxon>Bacillati</taxon>
        <taxon>Actinomycetota</taxon>
        <taxon>Actinomycetes</taxon>
        <taxon>Pseudonocardiales</taxon>
        <taxon>Pseudonocardiaceae</taxon>
        <taxon>Amycolatopsis</taxon>
    </lineage>
</organism>
<evidence type="ECO:0000313" key="2">
    <source>
        <dbReference type="Proteomes" id="UP000320876"/>
    </source>
</evidence>
<dbReference type="AlphaFoldDB" id="A0A542DDG8"/>
<dbReference type="OrthoDB" id="3618129at2"/>
<evidence type="ECO:0008006" key="3">
    <source>
        <dbReference type="Google" id="ProtNLM"/>
    </source>
</evidence>
<protein>
    <recommendedName>
        <fullName evidence="3">Peptidase C39-like protein</fullName>
    </recommendedName>
</protein>